<keyword evidence="3" id="KW-1185">Reference proteome</keyword>
<evidence type="ECO:0000313" key="2">
    <source>
        <dbReference type="EMBL" id="KAH9588122.1"/>
    </source>
</evidence>
<gene>
    <name evidence="2" type="primary">TLE2</name>
    <name evidence="2" type="ORF">MS3_00005609</name>
</gene>
<dbReference type="RefSeq" id="XP_051069704.1">
    <property type="nucleotide sequence ID" value="XM_051213706.1"/>
</dbReference>
<dbReference type="AlphaFoldDB" id="A0A922LL10"/>
<evidence type="ECO:0000313" key="3">
    <source>
        <dbReference type="Proteomes" id="UP000471633"/>
    </source>
</evidence>
<feature type="region of interest" description="Disordered" evidence="1">
    <location>
        <begin position="30"/>
        <end position="69"/>
    </location>
</feature>
<proteinExistence type="predicted"/>
<accession>A0A922LL10</accession>
<name>A0A922LL10_SCHHA</name>
<evidence type="ECO:0000256" key="1">
    <source>
        <dbReference type="SAM" id="MobiDB-lite"/>
    </source>
</evidence>
<dbReference type="Proteomes" id="UP000471633">
    <property type="component" value="Unassembled WGS sequence"/>
</dbReference>
<dbReference type="EMBL" id="AMPZ03000003">
    <property type="protein sequence ID" value="KAH9588122.1"/>
    <property type="molecule type" value="Genomic_DNA"/>
</dbReference>
<reference evidence="2" key="4">
    <citation type="journal article" date="2022" name="PLoS Pathog.">
        <title>Chromosome-level genome of Schistosoma haematobium underpins genome-wide explorations of molecular variation.</title>
        <authorList>
            <person name="Stroehlein A.J."/>
            <person name="Korhonen P.K."/>
            <person name="Lee V.V."/>
            <person name="Ralph S.A."/>
            <person name="Mentink-Kane M."/>
            <person name="You H."/>
            <person name="McManus D.P."/>
            <person name="Tchuente L.T."/>
            <person name="Stothard J.R."/>
            <person name="Kaur P."/>
            <person name="Dudchenko O."/>
            <person name="Aiden E.L."/>
            <person name="Yang B."/>
            <person name="Yang H."/>
            <person name="Emery A.M."/>
            <person name="Webster B.L."/>
            <person name="Brindley P.J."/>
            <person name="Rollinson D."/>
            <person name="Chang B.C.H."/>
            <person name="Gasser R.B."/>
            <person name="Young N.D."/>
        </authorList>
    </citation>
    <scope>NUCLEOTIDE SEQUENCE</scope>
</reference>
<protein>
    <submittedName>
        <fullName evidence="2">Transducin-like enhancer protein 2</fullName>
    </submittedName>
</protein>
<reference evidence="2" key="1">
    <citation type="journal article" date="2012" name="Nat. Genet.">
        <title>Whole-genome sequence of Schistosoma haematobium.</title>
        <authorList>
            <person name="Young N.D."/>
            <person name="Jex A.R."/>
            <person name="Li B."/>
            <person name="Liu S."/>
            <person name="Yang L."/>
            <person name="Xiong Z."/>
            <person name="Li Y."/>
            <person name="Cantacessi C."/>
            <person name="Hall R.S."/>
            <person name="Xu X."/>
            <person name="Chen F."/>
            <person name="Wu X."/>
            <person name="Zerlotini A."/>
            <person name="Oliveira G."/>
            <person name="Hofmann A."/>
            <person name="Zhang G."/>
            <person name="Fang X."/>
            <person name="Kang Y."/>
            <person name="Campbell B.E."/>
            <person name="Loukas A."/>
            <person name="Ranganathan S."/>
            <person name="Rollinson D."/>
            <person name="Rinaldi G."/>
            <person name="Brindley P.J."/>
            <person name="Yang H."/>
            <person name="Wang J."/>
            <person name="Wang J."/>
            <person name="Gasser R.B."/>
        </authorList>
    </citation>
    <scope>NUCLEOTIDE SEQUENCE</scope>
</reference>
<dbReference type="GeneID" id="75577411"/>
<dbReference type="CTD" id="7089"/>
<sequence>MGLPLEQFEAYKLSVIGGANPGVSGLHASNLTSNHSAGSTSSSTPGSLQSGSANAQTSSLLPSLSPSGNPSVSAALLNGLMSAAGAASVGPGALMLQSSGSRISPLGREAEKLMSNEDKQSLVNNFSVTTRKMSVDARLSYCK</sequence>
<reference evidence="2" key="3">
    <citation type="submission" date="2021-06" db="EMBL/GenBank/DDBJ databases">
        <title>Chromosome-level genome assembly for S. haematobium.</title>
        <authorList>
            <person name="Stroehlein A.J."/>
        </authorList>
    </citation>
    <scope>NUCLEOTIDE SEQUENCE</scope>
</reference>
<feature type="compositionally biased region" description="Low complexity" evidence="1">
    <location>
        <begin position="32"/>
        <end position="69"/>
    </location>
</feature>
<organism evidence="2 3">
    <name type="scientific">Schistosoma haematobium</name>
    <name type="common">Blood fluke</name>
    <dbReference type="NCBI Taxonomy" id="6185"/>
    <lineage>
        <taxon>Eukaryota</taxon>
        <taxon>Metazoa</taxon>
        <taxon>Spiralia</taxon>
        <taxon>Lophotrochozoa</taxon>
        <taxon>Platyhelminthes</taxon>
        <taxon>Trematoda</taxon>
        <taxon>Digenea</taxon>
        <taxon>Strigeidida</taxon>
        <taxon>Schistosomatoidea</taxon>
        <taxon>Schistosomatidae</taxon>
        <taxon>Schistosoma</taxon>
    </lineage>
</organism>
<comment type="caution">
    <text evidence="2">The sequence shown here is derived from an EMBL/GenBank/DDBJ whole genome shotgun (WGS) entry which is preliminary data.</text>
</comment>
<reference evidence="2" key="2">
    <citation type="journal article" date="2019" name="Gigascience">
        <title>High-quality Schistosoma haematobium genome achieved by single-molecule and long-range sequencing.</title>
        <authorList>
            <person name="Stroehlein A.J."/>
            <person name="Korhonen P.K."/>
            <person name="Chong T.M."/>
            <person name="Lim Y.L."/>
            <person name="Chan K.G."/>
            <person name="Webster B."/>
            <person name="Rollinson D."/>
            <person name="Brindley P.J."/>
            <person name="Gasser R.B."/>
            <person name="Young N.D."/>
        </authorList>
    </citation>
    <scope>NUCLEOTIDE SEQUENCE</scope>
</reference>